<proteinExistence type="predicted"/>
<gene>
    <name evidence="2" type="ORF">K402DRAFT_208538</name>
</gene>
<protein>
    <recommendedName>
        <fullName evidence="1">F-box domain-containing protein</fullName>
    </recommendedName>
</protein>
<dbReference type="Proteomes" id="UP000800041">
    <property type="component" value="Unassembled WGS sequence"/>
</dbReference>
<evidence type="ECO:0000259" key="1">
    <source>
        <dbReference type="PROSITE" id="PS50181"/>
    </source>
</evidence>
<evidence type="ECO:0000313" key="3">
    <source>
        <dbReference type="Proteomes" id="UP000800041"/>
    </source>
</evidence>
<sequence length="150" mass="17148">MAERNQLVIVPRIPSSTFFRMSTELQLMTLKQMTPETYISFMFASYDILSYWFPDLVPPCRPSILANLITPPRRTSALTRLPAELLLMILKDLDMKDYMAFALSNYHALRDTGIAPVLSEETLDTLKKAMLREVINPLEHEGKGFSLHGQ</sequence>
<dbReference type="PROSITE" id="PS50181">
    <property type="entry name" value="FBOX"/>
    <property type="match status" value="1"/>
</dbReference>
<dbReference type="AlphaFoldDB" id="A0A6G1GMW8"/>
<accession>A0A6G1GMW8</accession>
<feature type="domain" description="F-box" evidence="1">
    <location>
        <begin position="75"/>
        <end position="103"/>
    </location>
</feature>
<reference evidence="2" key="1">
    <citation type="journal article" date="2020" name="Stud. Mycol.">
        <title>101 Dothideomycetes genomes: a test case for predicting lifestyles and emergence of pathogens.</title>
        <authorList>
            <person name="Haridas S."/>
            <person name="Albert R."/>
            <person name="Binder M."/>
            <person name="Bloem J."/>
            <person name="Labutti K."/>
            <person name="Salamov A."/>
            <person name="Andreopoulos B."/>
            <person name="Baker S."/>
            <person name="Barry K."/>
            <person name="Bills G."/>
            <person name="Bluhm B."/>
            <person name="Cannon C."/>
            <person name="Castanera R."/>
            <person name="Culley D."/>
            <person name="Daum C."/>
            <person name="Ezra D."/>
            <person name="Gonzalez J."/>
            <person name="Henrissat B."/>
            <person name="Kuo A."/>
            <person name="Liang C."/>
            <person name="Lipzen A."/>
            <person name="Lutzoni F."/>
            <person name="Magnuson J."/>
            <person name="Mondo S."/>
            <person name="Nolan M."/>
            <person name="Ohm R."/>
            <person name="Pangilinan J."/>
            <person name="Park H.-J."/>
            <person name="Ramirez L."/>
            <person name="Alfaro M."/>
            <person name="Sun H."/>
            <person name="Tritt A."/>
            <person name="Yoshinaga Y."/>
            <person name="Zwiers L.-H."/>
            <person name="Turgeon B."/>
            <person name="Goodwin S."/>
            <person name="Spatafora J."/>
            <person name="Crous P."/>
            <person name="Grigoriev I."/>
        </authorList>
    </citation>
    <scope>NUCLEOTIDE SEQUENCE</scope>
    <source>
        <strain evidence="2">CBS 113979</strain>
    </source>
</reference>
<organism evidence="2 3">
    <name type="scientific">Aulographum hederae CBS 113979</name>
    <dbReference type="NCBI Taxonomy" id="1176131"/>
    <lineage>
        <taxon>Eukaryota</taxon>
        <taxon>Fungi</taxon>
        <taxon>Dikarya</taxon>
        <taxon>Ascomycota</taxon>
        <taxon>Pezizomycotina</taxon>
        <taxon>Dothideomycetes</taxon>
        <taxon>Pleosporomycetidae</taxon>
        <taxon>Aulographales</taxon>
        <taxon>Aulographaceae</taxon>
    </lineage>
</organism>
<dbReference type="OrthoDB" id="3360032at2759"/>
<dbReference type="SUPFAM" id="SSF81383">
    <property type="entry name" value="F-box domain"/>
    <property type="match status" value="1"/>
</dbReference>
<keyword evidence="3" id="KW-1185">Reference proteome</keyword>
<dbReference type="InterPro" id="IPR001810">
    <property type="entry name" value="F-box_dom"/>
</dbReference>
<dbReference type="Pfam" id="PF00646">
    <property type="entry name" value="F-box"/>
    <property type="match status" value="1"/>
</dbReference>
<dbReference type="InterPro" id="IPR036047">
    <property type="entry name" value="F-box-like_dom_sf"/>
</dbReference>
<name>A0A6G1GMW8_9PEZI</name>
<evidence type="ECO:0000313" key="2">
    <source>
        <dbReference type="EMBL" id="KAF1982172.1"/>
    </source>
</evidence>
<dbReference type="EMBL" id="ML977187">
    <property type="protein sequence ID" value="KAF1982172.1"/>
    <property type="molecule type" value="Genomic_DNA"/>
</dbReference>